<organism evidence="10 11">
    <name type="scientific">Psychrosphaera saromensis</name>
    <dbReference type="NCBI Taxonomy" id="716813"/>
    <lineage>
        <taxon>Bacteria</taxon>
        <taxon>Pseudomonadati</taxon>
        <taxon>Pseudomonadota</taxon>
        <taxon>Gammaproteobacteria</taxon>
        <taxon>Alteromonadales</taxon>
        <taxon>Pseudoalteromonadaceae</taxon>
        <taxon>Psychrosphaera</taxon>
    </lineage>
</organism>
<evidence type="ECO:0000256" key="1">
    <source>
        <dbReference type="ARBA" id="ARBA00004651"/>
    </source>
</evidence>
<dbReference type="InterPro" id="IPR051447">
    <property type="entry name" value="Lipoprotein-release_system"/>
</dbReference>
<dbReference type="Proteomes" id="UP000239007">
    <property type="component" value="Unassembled WGS sequence"/>
</dbReference>
<dbReference type="OrthoDB" id="9808461at2"/>
<name>A0A2S7UY29_9GAMM</name>
<evidence type="ECO:0000259" key="9">
    <source>
        <dbReference type="Pfam" id="PF12704"/>
    </source>
</evidence>
<feature type="domain" description="MacB-like periplasmic core" evidence="9">
    <location>
        <begin position="53"/>
        <end position="286"/>
    </location>
</feature>
<evidence type="ECO:0000259" key="8">
    <source>
        <dbReference type="Pfam" id="PF02687"/>
    </source>
</evidence>
<keyword evidence="4 7" id="KW-0812">Transmembrane</keyword>
<dbReference type="InterPro" id="IPR025857">
    <property type="entry name" value="MacB_PCD"/>
</dbReference>
<evidence type="ECO:0000313" key="11">
    <source>
        <dbReference type="Proteomes" id="UP000239007"/>
    </source>
</evidence>
<comment type="subcellular location">
    <subcellularLocation>
        <location evidence="1">Cell membrane</location>
        <topology evidence="1">Multi-pass membrane protein</topology>
    </subcellularLocation>
</comment>
<sequence length="459" mass="49926">MPIISPSSIKKDSIKSSSLISPSFKLAATFAKRYYHAAFQNKYIRFINRASKIGISVGVAALIVGLSIMNGFERELKSSLLAVVPDIEFEAVQGSLPNWHATQAAILKNPNVIGAAPYIKVNAMLQQQNDLEAVIIHGVSAKLETSVNATHKYIKAGHWLTQEPVNAVTVATTGINAAQLTDVTSADANKVEAVIGQGLANKLGLSLHDDIELLIPNTSVSGKLAAPKYLKANLVGIYQLGGQMDYGQVYLPLSIIQEKFGWTEQQAEGVKVGLNDPFDAQVLGRQIGSSLHDYVYVLDWFRTNGHVYNDIVMVKDIMYLVMVLVMSVACFNIVSSLTMAIQEKHSDIGILKTMGLTPVIVKRVFVMMGMLTAVKGIAWGILWGVVLTLSIPELLSVIEQLFNVKALDGEVYFIDYLPTELELIQVLVVSVTAFVIAYFATLYPASRASKLSPVELISG</sequence>
<feature type="transmembrane region" description="Helical" evidence="7">
    <location>
        <begin position="317"/>
        <end position="339"/>
    </location>
</feature>
<dbReference type="GO" id="GO:0044874">
    <property type="term" value="P:lipoprotein localization to outer membrane"/>
    <property type="evidence" value="ECO:0007669"/>
    <property type="project" value="TreeGrafter"/>
</dbReference>
<gene>
    <name evidence="10" type="ORF">BTO11_13995</name>
</gene>
<reference evidence="10 11" key="1">
    <citation type="submission" date="2016-12" db="EMBL/GenBank/DDBJ databases">
        <title>Diversity of luminous bacteria.</title>
        <authorList>
            <person name="Yoshizawa S."/>
            <person name="Kogure K."/>
        </authorList>
    </citation>
    <scope>NUCLEOTIDE SEQUENCE [LARGE SCALE GENOMIC DNA]</scope>
    <source>
        <strain evidence="10 11">SA4-48</strain>
    </source>
</reference>
<keyword evidence="5 7" id="KW-1133">Transmembrane helix</keyword>
<evidence type="ECO:0000256" key="2">
    <source>
        <dbReference type="ARBA" id="ARBA00005236"/>
    </source>
</evidence>
<evidence type="ECO:0000256" key="3">
    <source>
        <dbReference type="ARBA" id="ARBA00022475"/>
    </source>
</evidence>
<dbReference type="InterPro" id="IPR003838">
    <property type="entry name" value="ABC3_permease_C"/>
</dbReference>
<evidence type="ECO:0000256" key="6">
    <source>
        <dbReference type="ARBA" id="ARBA00023136"/>
    </source>
</evidence>
<dbReference type="EMBL" id="MSCH01000003">
    <property type="protein sequence ID" value="PQJ54648.1"/>
    <property type="molecule type" value="Genomic_DNA"/>
</dbReference>
<feature type="transmembrane region" description="Helical" evidence="7">
    <location>
        <begin position="360"/>
        <end position="386"/>
    </location>
</feature>
<evidence type="ECO:0000313" key="10">
    <source>
        <dbReference type="EMBL" id="PQJ54648.1"/>
    </source>
</evidence>
<dbReference type="AlphaFoldDB" id="A0A2S7UY29"/>
<accession>A0A2S7UY29</accession>
<dbReference type="Pfam" id="PF02687">
    <property type="entry name" value="FtsX"/>
    <property type="match status" value="1"/>
</dbReference>
<dbReference type="GO" id="GO:0098797">
    <property type="term" value="C:plasma membrane protein complex"/>
    <property type="evidence" value="ECO:0007669"/>
    <property type="project" value="TreeGrafter"/>
</dbReference>
<evidence type="ECO:0000256" key="4">
    <source>
        <dbReference type="ARBA" id="ARBA00022692"/>
    </source>
</evidence>
<protein>
    <recommendedName>
        <fullName evidence="12">ABC transporter permease</fullName>
    </recommendedName>
</protein>
<evidence type="ECO:0000256" key="7">
    <source>
        <dbReference type="SAM" id="Phobius"/>
    </source>
</evidence>
<dbReference type="PANTHER" id="PTHR30489:SF0">
    <property type="entry name" value="LIPOPROTEIN-RELEASING SYSTEM TRANSMEMBRANE PROTEIN LOLE"/>
    <property type="match status" value="1"/>
</dbReference>
<dbReference type="Pfam" id="PF12704">
    <property type="entry name" value="MacB_PCD"/>
    <property type="match status" value="1"/>
</dbReference>
<keyword evidence="3" id="KW-1003">Cell membrane</keyword>
<dbReference type="RefSeq" id="WP_105053167.1">
    <property type="nucleotide sequence ID" value="NZ_BMYG01000001.1"/>
</dbReference>
<feature type="domain" description="ABC3 transporter permease C-terminal" evidence="8">
    <location>
        <begin position="320"/>
        <end position="453"/>
    </location>
</feature>
<feature type="transmembrane region" description="Helical" evidence="7">
    <location>
        <begin position="423"/>
        <end position="443"/>
    </location>
</feature>
<feature type="transmembrane region" description="Helical" evidence="7">
    <location>
        <begin position="53"/>
        <end position="72"/>
    </location>
</feature>
<comment type="caution">
    <text evidence="10">The sequence shown here is derived from an EMBL/GenBank/DDBJ whole genome shotgun (WGS) entry which is preliminary data.</text>
</comment>
<comment type="similarity">
    <text evidence="2">Belongs to the ABC-4 integral membrane protein family. LolC/E subfamily.</text>
</comment>
<proteinExistence type="inferred from homology"/>
<keyword evidence="6 7" id="KW-0472">Membrane</keyword>
<dbReference type="PANTHER" id="PTHR30489">
    <property type="entry name" value="LIPOPROTEIN-RELEASING SYSTEM TRANSMEMBRANE PROTEIN LOLE"/>
    <property type="match status" value="1"/>
</dbReference>
<keyword evidence="11" id="KW-1185">Reference proteome</keyword>
<evidence type="ECO:0008006" key="12">
    <source>
        <dbReference type="Google" id="ProtNLM"/>
    </source>
</evidence>
<evidence type="ECO:0000256" key="5">
    <source>
        <dbReference type="ARBA" id="ARBA00022989"/>
    </source>
</evidence>